<dbReference type="eggNOG" id="KOG0768">
    <property type="taxonomic scope" value="Eukaryota"/>
</dbReference>
<dbReference type="InterPro" id="IPR023395">
    <property type="entry name" value="MCP_dom_sf"/>
</dbReference>
<evidence type="ECO:0000256" key="10">
    <source>
        <dbReference type="RuleBase" id="RU000488"/>
    </source>
</evidence>
<gene>
    <name evidence="11" type="ORF">GUITHDRAFT_104723</name>
</gene>
<keyword evidence="7" id="KW-0496">Mitochondrion</keyword>
<evidence type="ECO:0000256" key="3">
    <source>
        <dbReference type="ARBA" id="ARBA00022448"/>
    </source>
</evidence>
<keyword evidence="5" id="KW-0677">Repeat</keyword>
<evidence type="ECO:0000256" key="7">
    <source>
        <dbReference type="ARBA" id="ARBA00023128"/>
    </source>
</evidence>
<reference evidence="11 13" key="1">
    <citation type="journal article" date="2012" name="Nature">
        <title>Algal genomes reveal evolutionary mosaicism and the fate of nucleomorphs.</title>
        <authorList>
            <consortium name="DOE Joint Genome Institute"/>
            <person name="Curtis B.A."/>
            <person name="Tanifuji G."/>
            <person name="Burki F."/>
            <person name="Gruber A."/>
            <person name="Irimia M."/>
            <person name="Maruyama S."/>
            <person name="Arias M.C."/>
            <person name="Ball S.G."/>
            <person name="Gile G.H."/>
            <person name="Hirakawa Y."/>
            <person name="Hopkins J.F."/>
            <person name="Kuo A."/>
            <person name="Rensing S.A."/>
            <person name="Schmutz J."/>
            <person name="Symeonidi A."/>
            <person name="Elias M."/>
            <person name="Eveleigh R.J."/>
            <person name="Herman E.K."/>
            <person name="Klute M.J."/>
            <person name="Nakayama T."/>
            <person name="Obornik M."/>
            <person name="Reyes-Prieto A."/>
            <person name="Armbrust E.V."/>
            <person name="Aves S.J."/>
            <person name="Beiko R.G."/>
            <person name="Coutinho P."/>
            <person name="Dacks J.B."/>
            <person name="Durnford D.G."/>
            <person name="Fast N.M."/>
            <person name="Green B.R."/>
            <person name="Grisdale C.J."/>
            <person name="Hempel F."/>
            <person name="Henrissat B."/>
            <person name="Hoppner M.P."/>
            <person name="Ishida K."/>
            <person name="Kim E."/>
            <person name="Koreny L."/>
            <person name="Kroth P.G."/>
            <person name="Liu Y."/>
            <person name="Malik S.B."/>
            <person name="Maier U.G."/>
            <person name="McRose D."/>
            <person name="Mock T."/>
            <person name="Neilson J.A."/>
            <person name="Onodera N.T."/>
            <person name="Poole A.M."/>
            <person name="Pritham E.J."/>
            <person name="Richards T.A."/>
            <person name="Rocap G."/>
            <person name="Roy S.W."/>
            <person name="Sarai C."/>
            <person name="Schaack S."/>
            <person name="Shirato S."/>
            <person name="Slamovits C.H."/>
            <person name="Spencer D.F."/>
            <person name="Suzuki S."/>
            <person name="Worden A.Z."/>
            <person name="Zauner S."/>
            <person name="Barry K."/>
            <person name="Bell C."/>
            <person name="Bharti A.K."/>
            <person name="Crow J.A."/>
            <person name="Grimwood J."/>
            <person name="Kramer R."/>
            <person name="Lindquist E."/>
            <person name="Lucas S."/>
            <person name="Salamov A."/>
            <person name="McFadden G.I."/>
            <person name="Lane C.E."/>
            <person name="Keeling P.J."/>
            <person name="Gray M.W."/>
            <person name="Grigoriev I.V."/>
            <person name="Archibald J.M."/>
        </authorList>
    </citation>
    <scope>NUCLEOTIDE SEQUENCE</scope>
    <source>
        <strain evidence="11 13">CCMP2712</strain>
    </source>
</reference>
<keyword evidence="8 9" id="KW-0472">Membrane</keyword>
<name>L1JMT7_GUITC</name>
<evidence type="ECO:0000256" key="1">
    <source>
        <dbReference type="ARBA" id="ARBA00004225"/>
    </source>
</evidence>
<dbReference type="HOGENOM" id="CLU_1698849_0_0_1"/>
<comment type="similarity">
    <text evidence="2 10">Belongs to the mitochondrial carrier (TC 2.A.29) family.</text>
</comment>
<dbReference type="SUPFAM" id="SSF103506">
    <property type="entry name" value="Mitochondrial carrier"/>
    <property type="match status" value="1"/>
</dbReference>
<reference evidence="13" key="2">
    <citation type="submission" date="2012-11" db="EMBL/GenBank/DDBJ databases">
        <authorList>
            <person name="Kuo A."/>
            <person name="Curtis B.A."/>
            <person name="Tanifuji G."/>
            <person name="Burki F."/>
            <person name="Gruber A."/>
            <person name="Irimia M."/>
            <person name="Maruyama S."/>
            <person name="Arias M.C."/>
            <person name="Ball S.G."/>
            <person name="Gile G.H."/>
            <person name="Hirakawa Y."/>
            <person name="Hopkins J.F."/>
            <person name="Rensing S.A."/>
            <person name="Schmutz J."/>
            <person name="Symeonidi A."/>
            <person name="Elias M."/>
            <person name="Eveleigh R.J."/>
            <person name="Herman E.K."/>
            <person name="Klute M.J."/>
            <person name="Nakayama T."/>
            <person name="Obornik M."/>
            <person name="Reyes-Prieto A."/>
            <person name="Armbrust E.V."/>
            <person name="Aves S.J."/>
            <person name="Beiko R.G."/>
            <person name="Coutinho P."/>
            <person name="Dacks J.B."/>
            <person name="Durnford D.G."/>
            <person name="Fast N.M."/>
            <person name="Green B.R."/>
            <person name="Grisdale C."/>
            <person name="Hempe F."/>
            <person name="Henrissat B."/>
            <person name="Hoppner M.P."/>
            <person name="Ishida K.-I."/>
            <person name="Kim E."/>
            <person name="Koreny L."/>
            <person name="Kroth P.G."/>
            <person name="Liu Y."/>
            <person name="Malik S.-B."/>
            <person name="Maier U.G."/>
            <person name="McRose D."/>
            <person name="Mock T."/>
            <person name="Neilson J.A."/>
            <person name="Onodera N.T."/>
            <person name="Poole A.M."/>
            <person name="Pritham E.J."/>
            <person name="Richards T.A."/>
            <person name="Rocap G."/>
            <person name="Roy S.W."/>
            <person name="Sarai C."/>
            <person name="Schaack S."/>
            <person name="Shirato S."/>
            <person name="Slamovits C.H."/>
            <person name="Spencer D.F."/>
            <person name="Suzuki S."/>
            <person name="Worden A.Z."/>
            <person name="Zauner S."/>
            <person name="Barry K."/>
            <person name="Bell C."/>
            <person name="Bharti A.K."/>
            <person name="Crow J.A."/>
            <person name="Grimwood J."/>
            <person name="Kramer R."/>
            <person name="Lindquist E."/>
            <person name="Lucas S."/>
            <person name="Salamov A."/>
            <person name="McFadden G.I."/>
            <person name="Lane C.E."/>
            <person name="Keeling P.J."/>
            <person name="Gray M.W."/>
            <person name="Grigoriev I.V."/>
            <person name="Archibald J.M."/>
        </authorList>
    </citation>
    <scope>NUCLEOTIDE SEQUENCE</scope>
    <source>
        <strain evidence="13">CCMP2712</strain>
    </source>
</reference>
<dbReference type="EMBL" id="JH992981">
    <property type="protein sequence ID" value="EKX49757.1"/>
    <property type="molecule type" value="Genomic_DNA"/>
</dbReference>
<evidence type="ECO:0000256" key="6">
    <source>
        <dbReference type="ARBA" id="ARBA00022989"/>
    </source>
</evidence>
<dbReference type="RefSeq" id="XP_005836737.1">
    <property type="nucleotide sequence ID" value="XM_005836680.1"/>
</dbReference>
<protein>
    <recommendedName>
        <fullName evidence="14">Mitochondrial carrier protein</fullName>
    </recommendedName>
</protein>
<dbReference type="KEGG" id="gtt:GUITHDRAFT_104723"/>
<feature type="repeat" description="Solcar" evidence="9">
    <location>
        <begin position="63"/>
        <end position="152"/>
    </location>
</feature>
<dbReference type="Proteomes" id="UP000011087">
    <property type="component" value="Unassembled WGS sequence"/>
</dbReference>
<keyword evidence="13" id="KW-1185">Reference proteome</keyword>
<evidence type="ECO:0008006" key="14">
    <source>
        <dbReference type="Google" id="ProtNLM"/>
    </source>
</evidence>
<accession>L1JMT7</accession>
<dbReference type="PROSITE" id="PS50920">
    <property type="entry name" value="SOLCAR"/>
    <property type="match status" value="1"/>
</dbReference>
<reference evidence="12" key="3">
    <citation type="submission" date="2015-06" db="UniProtKB">
        <authorList>
            <consortium name="EnsemblProtists"/>
        </authorList>
    </citation>
    <scope>IDENTIFICATION</scope>
</reference>
<evidence type="ECO:0000313" key="12">
    <source>
        <dbReference type="EnsemblProtists" id="EKX49757"/>
    </source>
</evidence>
<dbReference type="InterPro" id="IPR049563">
    <property type="entry name" value="TXTP-like"/>
</dbReference>
<dbReference type="GO" id="GO:0031966">
    <property type="term" value="C:mitochondrial membrane"/>
    <property type="evidence" value="ECO:0007669"/>
    <property type="project" value="UniProtKB-SubCell"/>
</dbReference>
<dbReference type="PaxDb" id="55529-EKX49757"/>
<comment type="subcellular location">
    <subcellularLocation>
        <location evidence="1">Mitochondrion membrane</location>
        <topology evidence="1">Multi-pass membrane protein</topology>
    </subcellularLocation>
</comment>
<evidence type="ECO:0000256" key="5">
    <source>
        <dbReference type="ARBA" id="ARBA00022737"/>
    </source>
</evidence>
<evidence type="ECO:0000313" key="11">
    <source>
        <dbReference type="EMBL" id="EKX49757.1"/>
    </source>
</evidence>
<evidence type="ECO:0000256" key="9">
    <source>
        <dbReference type="PROSITE-ProRule" id="PRU00282"/>
    </source>
</evidence>
<dbReference type="Gene3D" id="1.50.40.10">
    <property type="entry name" value="Mitochondrial carrier domain"/>
    <property type="match status" value="1"/>
</dbReference>
<sequence>MAAGGKEATLVGVPMECIKHRVQLGGGVLHTDKRNAVYNVVQWTTYPIALKLLSGERRELGSVPHWNQMQAGFLAGIATAFATQPLDTINTRLQTQNLKMASAQYAGIRNCAMTIIREEGVSALYRGVVPRAMNFGIGAACFFFMFEKINKALAS</sequence>
<dbReference type="OMA" id="REGMAGF"/>
<keyword evidence="3 10" id="KW-0813">Transport</keyword>
<dbReference type="AlphaFoldDB" id="L1JMT7"/>
<keyword evidence="4 9" id="KW-0812">Transmembrane</keyword>
<dbReference type="Pfam" id="PF00153">
    <property type="entry name" value="Mito_carr"/>
    <property type="match status" value="1"/>
</dbReference>
<dbReference type="OrthoDB" id="44467at2759"/>
<dbReference type="PANTHER" id="PTHR45788">
    <property type="entry name" value="SUCCINATE/FUMARATE MITOCHONDRIAL TRANSPORTER-RELATED"/>
    <property type="match status" value="1"/>
</dbReference>
<keyword evidence="6" id="KW-1133">Transmembrane helix</keyword>
<organism evidence="11">
    <name type="scientific">Guillardia theta (strain CCMP2712)</name>
    <name type="common">Cryptophyte</name>
    <dbReference type="NCBI Taxonomy" id="905079"/>
    <lineage>
        <taxon>Eukaryota</taxon>
        <taxon>Cryptophyceae</taxon>
        <taxon>Pyrenomonadales</taxon>
        <taxon>Geminigeraceae</taxon>
        <taxon>Guillardia</taxon>
    </lineage>
</organism>
<evidence type="ECO:0000256" key="2">
    <source>
        <dbReference type="ARBA" id="ARBA00006375"/>
    </source>
</evidence>
<proteinExistence type="inferred from homology"/>
<dbReference type="GeneID" id="17306460"/>
<evidence type="ECO:0000313" key="13">
    <source>
        <dbReference type="Proteomes" id="UP000011087"/>
    </source>
</evidence>
<evidence type="ECO:0000256" key="8">
    <source>
        <dbReference type="ARBA" id="ARBA00023136"/>
    </source>
</evidence>
<dbReference type="EnsemblProtists" id="EKX49757">
    <property type="protein sequence ID" value="EKX49757"/>
    <property type="gene ID" value="GUITHDRAFT_104723"/>
</dbReference>
<evidence type="ECO:0000256" key="4">
    <source>
        <dbReference type="ARBA" id="ARBA00022692"/>
    </source>
</evidence>
<dbReference type="InterPro" id="IPR018108">
    <property type="entry name" value="MCP_transmembrane"/>
</dbReference>